<comment type="similarity">
    <text evidence="2">Belongs to the autoinducer-2 exporter (AI-2E) (TC 2.A.86) family.</text>
</comment>
<feature type="transmembrane region" description="Helical" evidence="8">
    <location>
        <begin position="328"/>
        <end position="355"/>
    </location>
</feature>
<reference evidence="9 10" key="1">
    <citation type="submission" date="2020-09" db="EMBL/GenBank/DDBJ databases">
        <title>Investigation of environmental microbe.</title>
        <authorList>
            <person name="Ou Y."/>
            <person name="Kang Q."/>
        </authorList>
    </citation>
    <scope>NUCLEOTIDE SEQUENCE [LARGE SCALE GENOMIC DNA]</scope>
    <source>
        <strain evidence="9 10">KJZ-9</strain>
    </source>
</reference>
<evidence type="ECO:0000313" key="10">
    <source>
        <dbReference type="Proteomes" id="UP000516421"/>
    </source>
</evidence>
<evidence type="ECO:0000256" key="7">
    <source>
        <dbReference type="ARBA" id="ARBA00023136"/>
    </source>
</evidence>
<name>A0A7H2BIK2_9MICC</name>
<dbReference type="Pfam" id="PF01594">
    <property type="entry name" value="AI-2E_transport"/>
    <property type="match status" value="1"/>
</dbReference>
<dbReference type="Proteomes" id="UP000516421">
    <property type="component" value="Chromosome"/>
</dbReference>
<keyword evidence="10" id="KW-1185">Reference proteome</keyword>
<evidence type="ECO:0000256" key="4">
    <source>
        <dbReference type="ARBA" id="ARBA00022475"/>
    </source>
</evidence>
<protein>
    <submittedName>
        <fullName evidence="9">AI-2E family transporter</fullName>
    </submittedName>
</protein>
<comment type="subcellular location">
    <subcellularLocation>
        <location evidence="1">Cell membrane</location>
        <topology evidence="1">Multi-pass membrane protein</topology>
    </subcellularLocation>
</comment>
<feature type="transmembrane region" description="Helical" evidence="8">
    <location>
        <begin position="59"/>
        <end position="80"/>
    </location>
</feature>
<feature type="transmembrane region" description="Helical" evidence="8">
    <location>
        <begin position="256"/>
        <end position="277"/>
    </location>
</feature>
<feature type="transmembrane region" description="Helical" evidence="8">
    <location>
        <begin position="35"/>
        <end position="53"/>
    </location>
</feature>
<organism evidence="9 10">
    <name type="scientific">Rothia amarae</name>
    <dbReference type="NCBI Taxonomy" id="169480"/>
    <lineage>
        <taxon>Bacteria</taxon>
        <taxon>Bacillati</taxon>
        <taxon>Actinomycetota</taxon>
        <taxon>Actinomycetes</taxon>
        <taxon>Micrococcales</taxon>
        <taxon>Micrococcaceae</taxon>
        <taxon>Rothia</taxon>
    </lineage>
</organism>
<evidence type="ECO:0000256" key="1">
    <source>
        <dbReference type="ARBA" id="ARBA00004651"/>
    </source>
</evidence>
<feature type="transmembrane region" description="Helical" evidence="8">
    <location>
        <begin position="284"/>
        <end position="308"/>
    </location>
</feature>
<feature type="transmembrane region" description="Helical" evidence="8">
    <location>
        <begin position="227"/>
        <end position="250"/>
    </location>
</feature>
<dbReference type="GO" id="GO:0055085">
    <property type="term" value="P:transmembrane transport"/>
    <property type="evidence" value="ECO:0007669"/>
    <property type="project" value="TreeGrafter"/>
</dbReference>
<evidence type="ECO:0000313" key="9">
    <source>
        <dbReference type="EMBL" id="QNV39498.1"/>
    </source>
</evidence>
<evidence type="ECO:0000256" key="8">
    <source>
        <dbReference type="SAM" id="Phobius"/>
    </source>
</evidence>
<evidence type="ECO:0000256" key="6">
    <source>
        <dbReference type="ARBA" id="ARBA00022989"/>
    </source>
</evidence>
<keyword evidence="4" id="KW-1003">Cell membrane</keyword>
<dbReference type="EMBL" id="CP061538">
    <property type="protein sequence ID" value="QNV39498.1"/>
    <property type="molecule type" value="Genomic_DNA"/>
</dbReference>
<dbReference type="PANTHER" id="PTHR21716">
    <property type="entry name" value="TRANSMEMBRANE PROTEIN"/>
    <property type="match status" value="1"/>
</dbReference>
<keyword evidence="3" id="KW-0813">Transport</keyword>
<dbReference type="KEGG" id="rama:IDM48_08960"/>
<accession>A0A7H2BIK2</accession>
<keyword evidence="6 8" id="KW-1133">Transmembrane helix</keyword>
<evidence type="ECO:0000256" key="2">
    <source>
        <dbReference type="ARBA" id="ARBA00009773"/>
    </source>
</evidence>
<dbReference type="AlphaFoldDB" id="A0A7H2BIK2"/>
<dbReference type="InterPro" id="IPR002549">
    <property type="entry name" value="AI-2E-like"/>
</dbReference>
<evidence type="ECO:0000256" key="3">
    <source>
        <dbReference type="ARBA" id="ARBA00022448"/>
    </source>
</evidence>
<keyword evidence="7 8" id="KW-0472">Membrane</keyword>
<keyword evidence="5 8" id="KW-0812">Transmembrane</keyword>
<evidence type="ECO:0000256" key="5">
    <source>
        <dbReference type="ARBA" id="ARBA00022692"/>
    </source>
</evidence>
<sequence>MNENLELDSRDIRGGSSARTAGAYIPFALSTAAEWAWRLIVVGIAGYAIFTALSKVSLIVISLAVAVLLAALIVPVVYFLRRHKIRAGLATAIAELGLIIGVILLLTLVGQQLTSGFSSLSTQVVEGYNQLMASLQNLPFNFGAEQIDSYISQFANWLKENSSTVLSGVASVGSTAADFGTGLIICLFALIFFLMEGERIWLFLVGLFPKAARRPLNGAGRRGWKSLVSYVHMQVLVAFIDAVGIGLSAFFLGVPFALPVAVLVFIGSFIPMVGAVVTGVVAVLLALVANGLVNALLMLLMVIIVQQIEGHILQPLVMGKAVSLHPLAVFLGVAGGSLLFGIAGALFAVPILAVINTVIRYLAHREWEDDSSIRSEPFLFEHEIERQKKKDIAQMVRERLEALRKDGHDKDVSSIGI</sequence>
<feature type="transmembrane region" description="Helical" evidence="8">
    <location>
        <begin position="87"/>
        <end position="109"/>
    </location>
</feature>
<gene>
    <name evidence="9" type="ORF">IDM48_08960</name>
</gene>
<feature type="transmembrane region" description="Helical" evidence="8">
    <location>
        <begin position="182"/>
        <end position="207"/>
    </location>
</feature>
<dbReference type="PANTHER" id="PTHR21716:SF53">
    <property type="entry name" value="PERMEASE PERM-RELATED"/>
    <property type="match status" value="1"/>
</dbReference>
<proteinExistence type="inferred from homology"/>
<dbReference type="RefSeq" id="WP_190617014.1">
    <property type="nucleotide sequence ID" value="NZ_CP061538.1"/>
</dbReference>
<dbReference type="GO" id="GO:0005886">
    <property type="term" value="C:plasma membrane"/>
    <property type="evidence" value="ECO:0007669"/>
    <property type="project" value="UniProtKB-SubCell"/>
</dbReference>